<feature type="domain" description="Acetophenone carboxylase-like C-terminal" evidence="1">
    <location>
        <begin position="3"/>
        <end position="156"/>
    </location>
</feature>
<organism evidence="2">
    <name type="scientific">marine metagenome</name>
    <dbReference type="NCBI Taxonomy" id="408172"/>
    <lineage>
        <taxon>unclassified sequences</taxon>
        <taxon>metagenomes</taxon>
        <taxon>ecological metagenomes</taxon>
    </lineage>
</organism>
<gene>
    <name evidence="2" type="ORF">METZ01_LOCUS314569</name>
</gene>
<feature type="non-terminal residue" evidence="2">
    <location>
        <position position="1"/>
    </location>
</feature>
<dbReference type="PANTHER" id="PTHR11365">
    <property type="entry name" value="5-OXOPROLINASE RELATED"/>
    <property type="match status" value="1"/>
</dbReference>
<name>A0A382NN22_9ZZZZ</name>
<accession>A0A382NN22</accession>
<reference evidence="2" key="1">
    <citation type="submission" date="2018-05" db="EMBL/GenBank/DDBJ databases">
        <authorList>
            <person name="Lanie J.A."/>
            <person name="Ng W.-L."/>
            <person name="Kazmierczak K.M."/>
            <person name="Andrzejewski T.M."/>
            <person name="Davidsen T.M."/>
            <person name="Wayne K.J."/>
            <person name="Tettelin H."/>
            <person name="Glass J.I."/>
            <person name="Rusch D."/>
            <person name="Podicherti R."/>
            <person name="Tsui H.-C.T."/>
            <person name="Winkler M.E."/>
        </authorList>
    </citation>
    <scope>NUCLEOTIDE SEQUENCE</scope>
</reference>
<dbReference type="EMBL" id="UINC01101138">
    <property type="protein sequence ID" value="SVC61715.1"/>
    <property type="molecule type" value="Genomic_DNA"/>
</dbReference>
<dbReference type="Pfam" id="PF19278">
    <property type="entry name" value="Hydant_A_C"/>
    <property type="match status" value="1"/>
</dbReference>
<dbReference type="GO" id="GO:0017168">
    <property type="term" value="F:5-oxoprolinase (ATP-hydrolyzing) activity"/>
    <property type="evidence" value="ECO:0007669"/>
    <property type="project" value="TreeGrafter"/>
</dbReference>
<proteinExistence type="predicted"/>
<evidence type="ECO:0000313" key="2">
    <source>
        <dbReference type="EMBL" id="SVC61715.1"/>
    </source>
</evidence>
<dbReference type="GO" id="GO:0005829">
    <property type="term" value="C:cytosol"/>
    <property type="evidence" value="ECO:0007669"/>
    <property type="project" value="TreeGrafter"/>
</dbReference>
<dbReference type="GO" id="GO:0006749">
    <property type="term" value="P:glutathione metabolic process"/>
    <property type="evidence" value="ECO:0007669"/>
    <property type="project" value="TreeGrafter"/>
</dbReference>
<dbReference type="PANTHER" id="PTHR11365:SF23">
    <property type="entry name" value="HYPOTHETICAL 5-OXOPROLINASE (EUROFUNG)-RELATED"/>
    <property type="match status" value="1"/>
</dbReference>
<dbReference type="InterPro" id="IPR045079">
    <property type="entry name" value="Oxoprolinase-like"/>
</dbReference>
<dbReference type="AlphaFoldDB" id="A0A382NN22"/>
<sequence>FLELEATITAELESEGIDKGTLSLKRWVEARYEGQSFELRVPGDSWESDFHTLHEERYGYQHPDRPVLAVTLRSVVSSPGPQFELEILEGSDTPPDNTFTTVFLDGQWREVQRFQREALSPGYKLSGPLVITENSSTTWVPPKYTVNVDKWGSLHIALDR</sequence>
<protein>
    <recommendedName>
        <fullName evidence="1">Acetophenone carboxylase-like C-terminal domain-containing protein</fullName>
    </recommendedName>
</protein>
<dbReference type="InterPro" id="IPR049517">
    <property type="entry name" value="ACX-like_C"/>
</dbReference>
<evidence type="ECO:0000259" key="1">
    <source>
        <dbReference type="Pfam" id="PF19278"/>
    </source>
</evidence>